<dbReference type="RefSeq" id="WP_145395717.1">
    <property type="nucleotide sequence ID" value="NZ_VLKU01000001.1"/>
</dbReference>
<dbReference type="EMBL" id="VLKU01000001">
    <property type="protein sequence ID" value="TWI37927.1"/>
    <property type="molecule type" value="Genomic_DNA"/>
</dbReference>
<evidence type="ECO:0000313" key="2">
    <source>
        <dbReference type="EMBL" id="TWI37927.1"/>
    </source>
</evidence>
<keyword evidence="1" id="KW-0472">Membrane</keyword>
<feature type="transmembrane region" description="Helical" evidence="1">
    <location>
        <begin position="34"/>
        <end position="53"/>
    </location>
</feature>
<comment type="caution">
    <text evidence="2">The sequence shown here is derived from an EMBL/GenBank/DDBJ whole genome shotgun (WGS) entry which is preliminary data.</text>
</comment>
<proteinExistence type="predicted"/>
<dbReference type="Proteomes" id="UP000316225">
    <property type="component" value="Unassembled WGS sequence"/>
</dbReference>
<keyword evidence="1" id="KW-0812">Transmembrane</keyword>
<feature type="transmembrane region" description="Helical" evidence="1">
    <location>
        <begin position="12"/>
        <end position="28"/>
    </location>
</feature>
<dbReference type="InterPro" id="IPR009781">
    <property type="entry name" value="DUF1345"/>
</dbReference>
<evidence type="ECO:0000313" key="3">
    <source>
        <dbReference type="Proteomes" id="UP000316225"/>
    </source>
</evidence>
<reference evidence="2 3" key="1">
    <citation type="journal article" date="2015" name="Stand. Genomic Sci.">
        <title>Genomic Encyclopedia of Bacterial and Archaeal Type Strains, Phase III: the genomes of soil and plant-associated and newly described type strains.</title>
        <authorList>
            <person name="Whitman W.B."/>
            <person name="Woyke T."/>
            <person name="Klenk H.P."/>
            <person name="Zhou Y."/>
            <person name="Lilburn T.G."/>
            <person name="Beck B.J."/>
            <person name="De Vos P."/>
            <person name="Vandamme P."/>
            <person name="Eisen J.A."/>
            <person name="Garrity G."/>
            <person name="Hugenholtz P."/>
            <person name="Kyrpides N.C."/>
        </authorList>
    </citation>
    <scope>NUCLEOTIDE SEQUENCE [LARGE SCALE GENOMIC DNA]</scope>
    <source>
        <strain evidence="2 3">CGMCC 1.5364</strain>
    </source>
</reference>
<name>A0A562P0D7_9RHOB</name>
<feature type="transmembrane region" description="Helical" evidence="1">
    <location>
        <begin position="188"/>
        <end position="209"/>
    </location>
</feature>
<keyword evidence="3" id="KW-1185">Reference proteome</keyword>
<organism evidence="2 3">
    <name type="scientific">Paracoccus sulfuroxidans</name>
    <dbReference type="NCBI Taxonomy" id="384678"/>
    <lineage>
        <taxon>Bacteria</taxon>
        <taxon>Pseudomonadati</taxon>
        <taxon>Pseudomonadota</taxon>
        <taxon>Alphaproteobacteria</taxon>
        <taxon>Rhodobacterales</taxon>
        <taxon>Paracoccaceae</taxon>
        <taxon>Paracoccus</taxon>
    </lineage>
</organism>
<sequence>MQIRWRRHRGFIASLLAGVLTGLCLFPLGAVDRLLIGADVMFALYLILMARTSRRLDADSLRKRSAETDESMKIIVPIAVAAILISLYAIQQSLGAAHQGVMRPLLALASVPLGWAMLHTLMAFHYAALWYARGDDGKDARGLQFAGNPDEVGISDFIYYSYTLGMTAQTSDTAVSTQNLRRTTTVHAMISFFYNTVLLAIAVNAAVALGQ</sequence>
<protein>
    <submittedName>
        <fullName evidence="2">Putative membrane protein</fullName>
    </submittedName>
</protein>
<keyword evidence="1" id="KW-1133">Transmembrane helix</keyword>
<dbReference type="AlphaFoldDB" id="A0A562P0D7"/>
<accession>A0A562P0D7</accession>
<evidence type="ECO:0000256" key="1">
    <source>
        <dbReference type="SAM" id="Phobius"/>
    </source>
</evidence>
<gene>
    <name evidence="2" type="ORF">IQ24_00058</name>
</gene>
<feature type="transmembrane region" description="Helical" evidence="1">
    <location>
        <begin position="74"/>
        <end position="91"/>
    </location>
</feature>
<dbReference type="Pfam" id="PF07077">
    <property type="entry name" value="DUF1345"/>
    <property type="match status" value="1"/>
</dbReference>
<feature type="transmembrane region" description="Helical" evidence="1">
    <location>
        <begin position="111"/>
        <end position="132"/>
    </location>
</feature>
<dbReference type="OrthoDB" id="64737at2"/>